<organism evidence="12 13">
    <name type="scientific">Ranitomeya imitator</name>
    <name type="common">mimic poison frog</name>
    <dbReference type="NCBI Taxonomy" id="111125"/>
    <lineage>
        <taxon>Eukaryota</taxon>
        <taxon>Metazoa</taxon>
        <taxon>Chordata</taxon>
        <taxon>Craniata</taxon>
        <taxon>Vertebrata</taxon>
        <taxon>Euteleostomi</taxon>
        <taxon>Amphibia</taxon>
        <taxon>Batrachia</taxon>
        <taxon>Anura</taxon>
        <taxon>Neobatrachia</taxon>
        <taxon>Hyloidea</taxon>
        <taxon>Dendrobatidae</taxon>
        <taxon>Dendrobatinae</taxon>
        <taxon>Ranitomeya</taxon>
    </lineage>
</organism>
<dbReference type="HAMAP" id="MF_00926">
    <property type="entry name" value="DksA"/>
    <property type="match status" value="1"/>
</dbReference>
<evidence type="ECO:0000256" key="2">
    <source>
        <dbReference type="ARBA" id="ARBA00022723"/>
    </source>
</evidence>
<dbReference type="InterPro" id="IPR048489">
    <property type="entry name" value="DksA_N"/>
</dbReference>
<keyword evidence="2" id="KW-0479">Metal-binding</keyword>
<dbReference type="EMBL" id="CAUEEQ010043197">
    <property type="protein sequence ID" value="CAJ0957101.1"/>
    <property type="molecule type" value="Genomic_DNA"/>
</dbReference>
<dbReference type="PANTHER" id="PTHR33823:SF2">
    <property type="entry name" value="RNA POLYMERASE-BINDING TRANSCRIPTION FACTOR DKSA"/>
    <property type="match status" value="1"/>
</dbReference>
<dbReference type="Pfam" id="PF01258">
    <property type="entry name" value="zf-dskA_traR"/>
    <property type="match status" value="1"/>
</dbReference>
<reference evidence="12" key="1">
    <citation type="submission" date="2023-07" db="EMBL/GenBank/DDBJ databases">
        <authorList>
            <person name="Stuckert A."/>
        </authorList>
    </citation>
    <scope>NUCLEOTIDE SEQUENCE</scope>
</reference>
<evidence type="ECO:0000256" key="7">
    <source>
        <dbReference type="ARBA" id="ARBA00023146"/>
    </source>
</evidence>
<feature type="domain" description="DnaK suppressor protein DksA N-terminal" evidence="11">
    <location>
        <begin position="36"/>
        <end position="106"/>
    </location>
</feature>
<keyword evidence="6 8" id="KW-0067">ATP-binding</keyword>
<evidence type="ECO:0000256" key="6">
    <source>
        <dbReference type="ARBA" id="ARBA00022840"/>
    </source>
</evidence>
<dbReference type="PROSITE" id="PS51128">
    <property type="entry name" value="ZF_DKSA_2"/>
    <property type="match status" value="1"/>
</dbReference>
<evidence type="ECO:0000256" key="8">
    <source>
        <dbReference type="RuleBase" id="RU363037"/>
    </source>
</evidence>
<dbReference type="PANTHER" id="PTHR33823">
    <property type="entry name" value="RNA POLYMERASE-BINDING TRANSCRIPTION FACTOR DKSA-RELATED"/>
    <property type="match status" value="1"/>
</dbReference>
<evidence type="ECO:0000259" key="11">
    <source>
        <dbReference type="Pfam" id="PF21157"/>
    </source>
</evidence>
<comment type="caution">
    <text evidence="12">The sequence shown here is derived from an EMBL/GenBank/DDBJ whole genome shotgun (WGS) entry which is preliminary data.</text>
</comment>
<feature type="domain" description="Glutamyl/glutaminyl-tRNA synthetase class Ib catalytic" evidence="9">
    <location>
        <begin position="285"/>
        <end position="336"/>
    </location>
</feature>
<keyword evidence="3 8" id="KW-0547">Nucleotide-binding</keyword>
<dbReference type="InterPro" id="IPR014729">
    <property type="entry name" value="Rossmann-like_a/b/a_fold"/>
</dbReference>
<protein>
    <recommendedName>
        <fullName evidence="14">RNA polymerase-binding transcription factor DksA</fullName>
    </recommendedName>
</protein>
<proteinExistence type="inferred from homology"/>
<keyword evidence="5" id="KW-0862">Zinc</keyword>
<dbReference type="Gene3D" id="3.90.800.10">
    <property type="entry name" value="Glutamyl-tRNA Synthetase, Domain 3"/>
    <property type="match status" value="1"/>
</dbReference>
<dbReference type="Pfam" id="PF00749">
    <property type="entry name" value="tRNA-synt_1c"/>
    <property type="match status" value="2"/>
</dbReference>
<evidence type="ECO:0000313" key="12">
    <source>
        <dbReference type="EMBL" id="CAJ0957101.1"/>
    </source>
</evidence>
<dbReference type="Gene3D" id="1.20.120.910">
    <property type="entry name" value="DksA, coiled-coil domain"/>
    <property type="match status" value="1"/>
</dbReference>
<evidence type="ECO:0000256" key="4">
    <source>
        <dbReference type="ARBA" id="ARBA00022771"/>
    </source>
</evidence>
<evidence type="ECO:0008006" key="14">
    <source>
        <dbReference type="Google" id="ProtNLM"/>
    </source>
</evidence>
<keyword evidence="1 8" id="KW-0436">Ligase</keyword>
<evidence type="ECO:0000256" key="5">
    <source>
        <dbReference type="ARBA" id="ARBA00022833"/>
    </source>
</evidence>
<dbReference type="InterPro" id="IPR037187">
    <property type="entry name" value="DnaK_N"/>
</dbReference>
<gene>
    <name evidence="12" type="ORF">RIMI_LOCUS15820744</name>
</gene>
<dbReference type="InterPro" id="IPR012784">
    <property type="entry name" value="DksA_RNA_pol-bd"/>
</dbReference>
<feature type="domain" description="Zinc finger DksA/TraR C4-type" evidence="10">
    <location>
        <begin position="110"/>
        <end position="137"/>
    </location>
</feature>
<keyword evidence="4" id="KW-0863">Zinc-finger</keyword>
<dbReference type="Gene3D" id="3.40.50.620">
    <property type="entry name" value="HUPs"/>
    <property type="match status" value="2"/>
</dbReference>
<keyword evidence="8" id="KW-0648">Protein biosynthesis</keyword>
<sequence>MQDGQKRKTSSLSILAIAGVEPYQEKAGEEYMNEAQQIHFKRILEAWRGQLIEEIDRTVMHMQDEAANFPDPVDRAAQEEEFSLELRNRDRERKLIKKIEKTLKKVEDEDFGYCESCGVEIGVRRLEARPTADLCIDYKLHNMPVSPYIGRFAPSPSGALHFGSLNCCPWQLSTSSLSTRFVASANRRYRPPPREQPGSAQQILQQLEHYGLGWDGDVLWQSERHHAYREALDWLYQHQKSYYCTCTRSRIQASGGFYDGHCQNLQHGAENAAVRLHQKQPWWIDHFQGITEIVRGADLVEPTVRQISLYQTFNWPSPSYIHLPLACNEQGNKLSQTKPCPRIANRRPKACVN</sequence>
<dbReference type="Pfam" id="PF21157">
    <property type="entry name" value="DksA_N"/>
    <property type="match status" value="1"/>
</dbReference>
<dbReference type="SUPFAM" id="SSF109635">
    <property type="entry name" value="DnaK suppressor protein DksA, alpha-hairpin domain"/>
    <property type="match status" value="1"/>
</dbReference>
<evidence type="ECO:0000259" key="10">
    <source>
        <dbReference type="Pfam" id="PF01258"/>
    </source>
</evidence>
<evidence type="ECO:0000256" key="1">
    <source>
        <dbReference type="ARBA" id="ARBA00022598"/>
    </source>
</evidence>
<dbReference type="InterPro" id="IPR020058">
    <property type="entry name" value="Glu/Gln-tRNA-synth_Ib_cat-dom"/>
</dbReference>
<accession>A0ABN9M2B6</accession>
<evidence type="ECO:0000259" key="9">
    <source>
        <dbReference type="Pfam" id="PF00749"/>
    </source>
</evidence>
<keyword evidence="13" id="KW-1185">Reference proteome</keyword>
<dbReference type="SUPFAM" id="SSF57716">
    <property type="entry name" value="Glucocorticoid receptor-like (DNA-binding domain)"/>
    <property type="match status" value="1"/>
</dbReference>
<evidence type="ECO:0000313" key="13">
    <source>
        <dbReference type="Proteomes" id="UP001176940"/>
    </source>
</evidence>
<dbReference type="InterPro" id="IPR000962">
    <property type="entry name" value="Znf_DskA_TraR"/>
</dbReference>
<name>A0ABN9M2B6_9NEOB</name>
<dbReference type="SUPFAM" id="SSF52374">
    <property type="entry name" value="Nucleotidylyl transferase"/>
    <property type="match status" value="1"/>
</dbReference>
<evidence type="ECO:0000256" key="3">
    <source>
        <dbReference type="ARBA" id="ARBA00022741"/>
    </source>
</evidence>
<feature type="domain" description="Glutamyl/glutaminyl-tRNA synthetase class Ib catalytic" evidence="9">
    <location>
        <begin position="151"/>
        <end position="253"/>
    </location>
</feature>
<dbReference type="NCBIfam" id="TIGR02420">
    <property type="entry name" value="dksA"/>
    <property type="match status" value="1"/>
</dbReference>
<keyword evidence="7 8" id="KW-0030">Aminoacyl-tRNA synthetase</keyword>
<dbReference type="Proteomes" id="UP001176940">
    <property type="component" value="Unassembled WGS sequence"/>
</dbReference>
<comment type="similarity">
    <text evidence="8">Belongs to the class-I aminoacyl-tRNA synthetase family.</text>
</comment>